<gene>
    <name evidence="2" type="ORF">KSP39_PZI012814</name>
</gene>
<protein>
    <submittedName>
        <fullName evidence="2">Uncharacterized protein</fullName>
    </submittedName>
</protein>
<dbReference type="AlphaFoldDB" id="A0AAP0G4D2"/>
<organism evidence="2 3">
    <name type="scientific">Platanthera zijinensis</name>
    <dbReference type="NCBI Taxonomy" id="2320716"/>
    <lineage>
        <taxon>Eukaryota</taxon>
        <taxon>Viridiplantae</taxon>
        <taxon>Streptophyta</taxon>
        <taxon>Embryophyta</taxon>
        <taxon>Tracheophyta</taxon>
        <taxon>Spermatophyta</taxon>
        <taxon>Magnoliopsida</taxon>
        <taxon>Liliopsida</taxon>
        <taxon>Asparagales</taxon>
        <taxon>Orchidaceae</taxon>
        <taxon>Orchidoideae</taxon>
        <taxon>Orchideae</taxon>
        <taxon>Orchidinae</taxon>
        <taxon>Platanthera</taxon>
    </lineage>
</organism>
<dbReference type="Proteomes" id="UP001418222">
    <property type="component" value="Unassembled WGS sequence"/>
</dbReference>
<sequence length="144" mass="16968">MTVEKLMEAYEMCTSNLRKSQAKRRTLSLRKIAPANFSKEARLQVPPTLIQKLLLMNSLDVDLYKYAQNLFMEQQKHLIMQIDRPKFGPRQHKHLLSESEMQEALHGIYAYKTWKVLLLTFMTLLFFVVVVIVTTRRKTLKVKV</sequence>
<evidence type="ECO:0000313" key="3">
    <source>
        <dbReference type="Proteomes" id="UP001418222"/>
    </source>
</evidence>
<reference evidence="2 3" key="1">
    <citation type="journal article" date="2022" name="Nat. Plants">
        <title>Genomes of leafy and leafless Platanthera orchids illuminate the evolution of mycoheterotrophy.</title>
        <authorList>
            <person name="Li M.H."/>
            <person name="Liu K.W."/>
            <person name="Li Z."/>
            <person name="Lu H.C."/>
            <person name="Ye Q.L."/>
            <person name="Zhang D."/>
            <person name="Wang J.Y."/>
            <person name="Li Y.F."/>
            <person name="Zhong Z.M."/>
            <person name="Liu X."/>
            <person name="Yu X."/>
            <person name="Liu D.K."/>
            <person name="Tu X.D."/>
            <person name="Liu B."/>
            <person name="Hao Y."/>
            <person name="Liao X.Y."/>
            <person name="Jiang Y.T."/>
            <person name="Sun W.H."/>
            <person name="Chen J."/>
            <person name="Chen Y.Q."/>
            <person name="Ai Y."/>
            <person name="Zhai J.W."/>
            <person name="Wu S.S."/>
            <person name="Zhou Z."/>
            <person name="Hsiao Y.Y."/>
            <person name="Wu W.L."/>
            <person name="Chen Y.Y."/>
            <person name="Lin Y.F."/>
            <person name="Hsu J.L."/>
            <person name="Li C.Y."/>
            <person name="Wang Z.W."/>
            <person name="Zhao X."/>
            <person name="Zhong W.Y."/>
            <person name="Ma X.K."/>
            <person name="Ma L."/>
            <person name="Huang J."/>
            <person name="Chen G.Z."/>
            <person name="Huang M.Z."/>
            <person name="Huang L."/>
            <person name="Peng D.H."/>
            <person name="Luo Y.B."/>
            <person name="Zou S.Q."/>
            <person name="Chen S.P."/>
            <person name="Lan S."/>
            <person name="Tsai W.C."/>
            <person name="Van de Peer Y."/>
            <person name="Liu Z.J."/>
        </authorList>
    </citation>
    <scope>NUCLEOTIDE SEQUENCE [LARGE SCALE GENOMIC DNA]</scope>
    <source>
        <strain evidence="2">Lor287</strain>
    </source>
</reference>
<evidence type="ECO:0000256" key="1">
    <source>
        <dbReference type="SAM" id="Phobius"/>
    </source>
</evidence>
<keyword evidence="1" id="KW-1133">Transmembrane helix</keyword>
<accession>A0AAP0G4D2</accession>
<dbReference type="EMBL" id="JBBWWQ010000010">
    <property type="protein sequence ID" value="KAK8936536.1"/>
    <property type="molecule type" value="Genomic_DNA"/>
</dbReference>
<comment type="caution">
    <text evidence="2">The sequence shown here is derived from an EMBL/GenBank/DDBJ whole genome shotgun (WGS) entry which is preliminary data.</text>
</comment>
<feature type="transmembrane region" description="Helical" evidence="1">
    <location>
        <begin position="116"/>
        <end position="135"/>
    </location>
</feature>
<keyword evidence="1" id="KW-0812">Transmembrane</keyword>
<evidence type="ECO:0000313" key="2">
    <source>
        <dbReference type="EMBL" id="KAK8936536.1"/>
    </source>
</evidence>
<keyword evidence="1" id="KW-0472">Membrane</keyword>
<keyword evidence="3" id="KW-1185">Reference proteome</keyword>
<name>A0AAP0G4D2_9ASPA</name>
<proteinExistence type="predicted"/>